<keyword evidence="1" id="KW-0472">Membrane</keyword>
<sequence>MSTDTETHDAESFDPIGTATLIGIYMAIVVLMWIFTYFIEFLGRGLTIVG</sequence>
<feature type="transmembrane region" description="Helical" evidence="1">
    <location>
        <begin position="20"/>
        <end position="39"/>
    </location>
</feature>
<gene>
    <name evidence="2" type="ORF">ACFQGB_16315</name>
</gene>
<evidence type="ECO:0000313" key="2">
    <source>
        <dbReference type="EMBL" id="MFC6954429.1"/>
    </source>
</evidence>
<proteinExistence type="predicted"/>
<accession>A0ABD5VLT2</accession>
<evidence type="ECO:0000256" key="1">
    <source>
        <dbReference type="SAM" id="Phobius"/>
    </source>
</evidence>
<dbReference type="AlphaFoldDB" id="A0ABD5VLT2"/>
<evidence type="ECO:0008006" key="4">
    <source>
        <dbReference type="Google" id="ProtNLM"/>
    </source>
</evidence>
<dbReference type="Proteomes" id="UP001596395">
    <property type="component" value="Unassembled WGS sequence"/>
</dbReference>
<keyword evidence="1" id="KW-0812">Transmembrane</keyword>
<evidence type="ECO:0000313" key="3">
    <source>
        <dbReference type="Proteomes" id="UP001596395"/>
    </source>
</evidence>
<organism evidence="2 3">
    <name type="scientific">Halorubellus litoreus</name>
    <dbReference type="NCBI Taxonomy" id="755308"/>
    <lineage>
        <taxon>Archaea</taxon>
        <taxon>Methanobacteriati</taxon>
        <taxon>Methanobacteriota</taxon>
        <taxon>Stenosarchaea group</taxon>
        <taxon>Halobacteria</taxon>
        <taxon>Halobacteriales</taxon>
        <taxon>Halorubellaceae</taxon>
        <taxon>Halorubellus</taxon>
    </lineage>
</organism>
<comment type="caution">
    <text evidence="2">The sequence shown here is derived from an EMBL/GenBank/DDBJ whole genome shotgun (WGS) entry which is preliminary data.</text>
</comment>
<dbReference type="EMBL" id="JBHSXN010000003">
    <property type="protein sequence ID" value="MFC6954429.1"/>
    <property type="molecule type" value="Genomic_DNA"/>
</dbReference>
<reference evidence="2 3" key="1">
    <citation type="journal article" date="2019" name="Int. J. Syst. Evol. Microbiol.">
        <title>The Global Catalogue of Microorganisms (GCM) 10K type strain sequencing project: providing services to taxonomists for standard genome sequencing and annotation.</title>
        <authorList>
            <consortium name="The Broad Institute Genomics Platform"/>
            <consortium name="The Broad Institute Genome Sequencing Center for Infectious Disease"/>
            <person name="Wu L."/>
            <person name="Ma J."/>
        </authorList>
    </citation>
    <scope>NUCLEOTIDE SEQUENCE [LARGE SCALE GENOMIC DNA]</scope>
    <source>
        <strain evidence="2 3">GX26</strain>
    </source>
</reference>
<name>A0ABD5VLT2_9EURY</name>
<keyword evidence="1" id="KW-1133">Transmembrane helix</keyword>
<keyword evidence="3" id="KW-1185">Reference proteome</keyword>
<protein>
    <recommendedName>
        <fullName evidence="4">Ba3-type terminal oxidase subunit CbaD</fullName>
    </recommendedName>
</protein>
<dbReference type="RefSeq" id="WP_336351378.1">
    <property type="nucleotide sequence ID" value="NZ_JAZAQL010000003.1"/>
</dbReference>